<comment type="subcellular location">
    <subcellularLocation>
        <location evidence="1 10">Mitochondrion inner membrane</location>
        <topology evidence="1 10">Single-pass membrane protein</topology>
    </subcellularLocation>
</comment>
<dbReference type="AlphaFoldDB" id="A0A9P7KIC9"/>
<dbReference type="GO" id="GO:0006397">
    <property type="term" value="P:mRNA processing"/>
    <property type="evidence" value="ECO:0007669"/>
    <property type="project" value="UniProtKB-UniRule"/>
</dbReference>
<keyword evidence="7 10" id="KW-0496">Mitochondrion</keyword>
<feature type="domain" description="Mitochondrial escape protein 2 C-terminal" evidence="11">
    <location>
        <begin position="23"/>
        <end position="406"/>
    </location>
</feature>
<evidence type="ECO:0000256" key="6">
    <source>
        <dbReference type="ARBA" id="ARBA00022989"/>
    </source>
</evidence>
<dbReference type="PANTHER" id="PTHR32198">
    <property type="entry name" value="MITOCHONDRIAL ESCAPE PROTEIN 2"/>
    <property type="match status" value="1"/>
</dbReference>
<reference evidence="12" key="2">
    <citation type="submission" date="2021-10" db="EMBL/GenBank/DDBJ databases">
        <title>Phylogenomics reveals ancestral predisposition of the termite-cultivated fungus Termitomyces towards a domesticated lifestyle.</title>
        <authorList>
            <person name="Auxier B."/>
            <person name="Grum-Grzhimaylo A."/>
            <person name="Cardenas M.E."/>
            <person name="Lodge J.D."/>
            <person name="Laessoe T."/>
            <person name="Pedersen O."/>
            <person name="Smith M.E."/>
            <person name="Kuyper T.W."/>
            <person name="Franco-Molano E.A."/>
            <person name="Baroni T.J."/>
            <person name="Aanen D.K."/>
        </authorList>
    </citation>
    <scope>NUCLEOTIDE SEQUENCE</scope>
    <source>
        <strain evidence="12">D49</strain>
    </source>
</reference>
<comment type="caution">
    <text evidence="12">The sequence shown here is derived from an EMBL/GenBank/DDBJ whole genome shotgun (WGS) entry which is preliminary data.</text>
</comment>
<evidence type="ECO:0000256" key="4">
    <source>
        <dbReference type="ARBA" id="ARBA00022692"/>
    </source>
</evidence>
<organism evidence="12 13">
    <name type="scientific">Sphagnurus paluster</name>
    <dbReference type="NCBI Taxonomy" id="117069"/>
    <lineage>
        <taxon>Eukaryota</taxon>
        <taxon>Fungi</taxon>
        <taxon>Dikarya</taxon>
        <taxon>Basidiomycota</taxon>
        <taxon>Agaricomycotina</taxon>
        <taxon>Agaricomycetes</taxon>
        <taxon>Agaricomycetidae</taxon>
        <taxon>Agaricales</taxon>
        <taxon>Tricholomatineae</taxon>
        <taxon>Lyophyllaceae</taxon>
        <taxon>Sphagnurus</taxon>
    </lineage>
</organism>
<proteinExistence type="inferred from homology"/>
<accession>A0A9P7KIC9</accession>
<gene>
    <name evidence="12" type="ORF">H0H81_008335</name>
</gene>
<evidence type="ECO:0000256" key="9">
    <source>
        <dbReference type="ARBA" id="ARBA00025276"/>
    </source>
</evidence>
<dbReference type="GO" id="GO:0003723">
    <property type="term" value="F:RNA binding"/>
    <property type="evidence" value="ECO:0007669"/>
    <property type="project" value="UniProtKB-UniRule"/>
</dbReference>
<dbReference type="EMBL" id="JABCKI010000230">
    <property type="protein sequence ID" value="KAG5651523.1"/>
    <property type="molecule type" value="Genomic_DNA"/>
</dbReference>
<dbReference type="OrthoDB" id="10267654at2759"/>
<evidence type="ECO:0000256" key="7">
    <source>
        <dbReference type="ARBA" id="ARBA00023128"/>
    </source>
</evidence>
<evidence type="ECO:0000259" key="11">
    <source>
        <dbReference type="Pfam" id="PF10443"/>
    </source>
</evidence>
<keyword evidence="13" id="KW-1185">Reference proteome</keyword>
<evidence type="ECO:0000313" key="13">
    <source>
        <dbReference type="Proteomes" id="UP000717328"/>
    </source>
</evidence>
<evidence type="ECO:0000256" key="8">
    <source>
        <dbReference type="ARBA" id="ARBA00023136"/>
    </source>
</evidence>
<dbReference type="InterPro" id="IPR018850">
    <property type="entry name" value="Mt_escape_2_C"/>
</dbReference>
<evidence type="ECO:0000256" key="10">
    <source>
        <dbReference type="RuleBase" id="RU367108"/>
    </source>
</evidence>
<dbReference type="Proteomes" id="UP000717328">
    <property type="component" value="Unassembled WGS sequence"/>
</dbReference>
<comment type="similarity">
    <text evidence="2 10">Belongs to the YME2 family.</text>
</comment>
<protein>
    <recommendedName>
        <fullName evidence="3 10">Mitochondrial escape protein 2</fullName>
    </recommendedName>
</protein>
<evidence type="ECO:0000256" key="1">
    <source>
        <dbReference type="ARBA" id="ARBA00004434"/>
    </source>
</evidence>
<evidence type="ECO:0000256" key="2">
    <source>
        <dbReference type="ARBA" id="ARBA00010320"/>
    </source>
</evidence>
<dbReference type="PANTHER" id="PTHR32198:SF2">
    <property type="entry name" value="MITOCHONDRIAL ESCAPE PROTEIN 2"/>
    <property type="match status" value="1"/>
</dbReference>
<reference evidence="12" key="1">
    <citation type="submission" date="2021-02" db="EMBL/GenBank/DDBJ databases">
        <authorList>
            <person name="Nieuwenhuis M."/>
            <person name="Van De Peppel L.J.J."/>
        </authorList>
    </citation>
    <scope>NUCLEOTIDE SEQUENCE</scope>
    <source>
        <strain evidence="12">D49</strain>
    </source>
</reference>
<dbReference type="InterPro" id="IPR039627">
    <property type="entry name" value="Yme2_C"/>
</dbReference>
<keyword evidence="8" id="KW-0472">Membrane</keyword>
<dbReference type="GO" id="GO:0005743">
    <property type="term" value="C:mitochondrial inner membrane"/>
    <property type="evidence" value="ECO:0007669"/>
    <property type="project" value="UniProtKB-SubCell"/>
</dbReference>
<keyword evidence="10" id="KW-0694">RNA-binding</keyword>
<keyword evidence="5 10" id="KW-0999">Mitochondrion inner membrane</keyword>
<sequence>MDPKVAEKPGCWRPLSKNPGGMKALVIDCQSMRQNAATDAQVIASLATQTGYWPVFTFLNSLNNLIDLVSFGLIGQKAGLSSSLAEQLRQILTVVGTGLKGVGSSHRAAIERQIERIEYEEVHQEAEGRRKEKVRRGIWHDGRLDCVAGNGIICELGIGDEPMLAGDEIALIHDIDDKQSVNQEAKIKKQGAKETETIRALPIVVIRNYAMKIGSGQEELLIVLAQWIANLTENQVAHVIVLSDNKENAKYLAKALQSKPLVSIALTDADSRSSVSFVKQKLRDADALADLTAEQTAYVERLGGRASDLESLIHKVRNGQGVKEAVEDIINRGVTELRKNAFGDDVDYAKNLSWSREQAWTVIKLLSKRGEIPYHDVLIEFPFKGDEAALRGMEHAELISIGTDNGK</sequence>
<comment type="function">
    <text evidence="9 10">Plays a role in maintaining the mitochondrial genome and in controlling the mtDNA escape. Involved in the regulation of mtDNA nucleotide structure and number. May have a dispensable role in early maturation of pre-rRNA.</text>
</comment>
<evidence type="ECO:0000256" key="3">
    <source>
        <dbReference type="ARBA" id="ARBA00020222"/>
    </source>
</evidence>
<dbReference type="Pfam" id="PF10443">
    <property type="entry name" value="RNA12"/>
    <property type="match status" value="1"/>
</dbReference>
<evidence type="ECO:0000256" key="5">
    <source>
        <dbReference type="ARBA" id="ARBA00022792"/>
    </source>
</evidence>
<name>A0A9P7KIC9_9AGAR</name>
<keyword evidence="4" id="KW-0812">Transmembrane</keyword>
<keyword evidence="10" id="KW-0507">mRNA processing</keyword>
<evidence type="ECO:0000313" key="12">
    <source>
        <dbReference type="EMBL" id="KAG5651523.1"/>
    </source>
</evidence>
<keyword evidence="6" id="KW-1133">Transmembrane helix</keyword>